<feature type="compositionally biased region" description="Polar residues" evidence="1">
    <location>
        <begin position="295"/>
        <end position="311"/>
    </location>
</feature>
<gene>
    <name evidence="2" type="primary">AVEN_269942_1</name>
    <name evidence="2" type="ORF">TNCV_2378921</name>
</gene>
<name>A0A8X6RLK7_TRICX</name>
<keyword evidence="3" id="KW-1185">Reference proteome</keyword>
<feature type="compositionally biased region" description="Polar residues" evidence="1">
    <location>
        <begin position="233"/>
        <end position="249"/>
    </location>
</feature>
<dbReference type="AlphaFoldDB" id="A0A8X6RLK7"/>
<proteinExistence type="predicted"/>
<feature type="region of interest" description="Disordered" evidence="1">
    <location>
        <begin position="233"/>
        <end position="349"/>
    </location>
</feature>
<evidence type="ECO:0000313" key="2">
    <source>
        <dbReference type="EMBL" id="GFX94819.1"/>
    </source>
</evidence>
<comment type="caution">
    <text evidence="2">The sequence shown here is derived from an EMBL/GenBank/DDBJ whole genome shotgun (WGS) entry which is preliminary data.</text>
</comment>
<evidence type="ECO:0000256" key="1">
    <source>
        <dbReference type="SAM" id="MobiDB-lite"/>
    </source>
</evidence>
<sequence>MASLNLSPGEGLMLPNLNVDQLSLCTRFLIISLPSNAISSISPFVIQKALIGIGGEPKSVKRLRSGDLLIETLSAIQTQSFLQAKTFLNSPVNIYPHKTLNSCRGIISEPDLLTTTDAEILDGFSGQGVIQNRRITIRRDTLIIPTKHIILTFNSPKLLSTIKAGYLNCRIRPYIPNPLRCFKCQSYLKHAQAAKSSTLNNSTQTDENITKINCPLLKLLAPLSSKQRTNIPTAVTTSSSAQTELLPSISSKTSTTSDPQPPTPMSETKGKIKEQPSQLHRPRKDSKKIDLLSIKPTTNLKKNPVKNTTLKTAREQDSPNETSPVSKKSRRRKTFKTSDAMDTDANPSDFDYVIGLASEEDESLLAADFKKSGR</sequence>
<evidence type="ECO:0000313" key="3">
    <source>
        <dbReference type="Proteomes" id="UP000887159"/>
    </source>
</evidence>
<protein>
    <submittedName>
        <fullName evidence="2">Uncharacterized protein</fullName>
    </submittedName>
</protein>
<organism evidence="2 3">
    <name type="scientific">Trichonephila clavipes</name>
    <name type="common">Golden silk orbweaver</name>
    <name type="synonym">Nephila clavipes</name>
    <dbReference type="NCBI Taxonomy" id="2585209"/>
    <lineage>
        <taxon>Eukaryota</taxon>
        <taxon>Metazoa</taxon>
        <taxon>Ecdysozoa</taxon>
        <taxon>Arthropoda</taxon>
        <taxon>Chelicerata</taxon>
        <taxon>Arachnida</taxon>
        <taxon>Araneae</taxon>
        <taxon>Araneomorphae</taxon>
        <taxon>Entelegynae</taxon>
        <taxon>Araneoidea</taxon>
        <taxon>Nephilidae</taxon>
        <taxon>Trichonephila</taxon>
    </lineage>
</organism>
<accession>A0A8X6RLK7</accession>
<reference evidence="2" key="1">
    <citation type="submission" date="2020-08" db="EMBL/GenBank/DDBJ databases">
        <title>Multicomponent nature underlies the extraordinary mechanical properties of spider dragline silk.</title>
        <authorList>
            <person name="Kono N."/>
            <person name="Nakamura H."/>
            <person name="Mori M."/>
            <person name="Yoshida Y."/>
            <person name="Ohtoshi R."/>
            <person name="Malay A.D."/>
            <person name="Moran D.A.P."/>
            <person name="Tomita M."/>
            <person name="Numata K."/>
            <person name="Arakawa K."/>
        </authorList>
    </citation>
    <scope>NUCLEOTIDE SEQUENCE</scope>
</reference>
<dbReference type="EMBL" id="BMAU01021181">
    <property type="protein sequence ID" value="GFX94819.1"/>
    <property type="molecule type" value="Genomic_DNA"/>
</dbReference>
<dbReference type="Proteomes" id="UP000887159">
    <property type="component" value="Unassembled WGS sequence"/>
</dbReference>